<dbReference type="OrthoDB" id="4467269at2"/>
<protein>
    <submittedName>
        <fullName evidence="1">DUF4332 domain-containing protein</fullName>
    </submittedName>
</protein>
<dbReference type="Gene3D" id="1.10.150.20">
    <property type="entry name" value="5' to 3' exonuclease, C-terminal subdomain"/>
    <property type="match status" value="1"/>
</dbReference>
<dbReference type="AlphaFoldDB" id="A0A418VW91"/>
<evidence type="ECO:0000313" key="2">
    <source>
        <dbReference type="Proteomes" id="UP000283458"/>
    </source>
</evidence>
<evidence type="ECO:0000313" key="1">
    <source>
        <dbReference type="EMBL" id="RJF81426.1"/>
    </source>
</evidence>
<gene>
    <name evidence="1" type="ORF">D3877_14785</name>
</gene>
<dbReference type="Proteomes" id="UP000283458">
    <property type="component" value="Unassembled WGS sequence"/>
</dbReference>
<proteinExistence type="predicted"/>
<name>A0A418VW91_9PROT</name>
<organism evidence="1 2">
    <name type="scientific">Azospirillum cavernae</name>
    <dbReference type="NCBI Taxonomy" id="2320860"/>
    <lineage>
        <taxon>Bacteria</taxon>
        <taxon>Pseudomonadati</taxon>
        <taxon>Pseudomonadota</taxon>
        <taxon>Alphaproteobacteria</taxon>
        <taxon>Rhodospirillales</taxon>
        <taxon>Azospirillaceae</taxon>
        <taxon>Azospirillum</taxon>
    </lineage>
</organism>
<dbReference type="EMBL" id="QYUL01000002">
    <property type="protein sequence ID" value="RJF81426.1"/>
    <property type="molecule type" value="Genomic_DNA"/>
</dbReference>
<accession>A0A418VW91</accession>
<sequence>MPFSNEERDALLRVKGVGPKVIERLEQLGIDSFATLAQQNAAAVCSAAAAALGSSCWKNSPQARKAIEAAIAQAASLR</sequence>
<comment type="caution">
    <text evidence="1">The sequence shown here is derived from an EMBL/GenBank/DDBJ whole genome shotgun (WGS) entry which is preliminary data.</text>
</comment>
<reference evidence="1 2" key="1">
    <citation type="submission" date="2018-09" db="EMBL/GenBank/DDBJ databases">
        <authorList>
            <person name="Zhu H."/>
        </authorList>
    </citation>
    <scope>NUCLEOTIDE SEQUENCE [LARGE SCALE GENOMIC DNA]</scope>
    <source>
        <strain evidence="1 2">K2W22B-5</strain>
    </source>
</reference>
<keyword evidence="2" id="KW-1185">Reference proteome</keyword>
<dbReference type="RefSeq" id="WP_119831515.1">
    <property type="nucleotide sequence ID" value="NZ_QYUL01000002.1"/>
</dbReference>